<keyword evidence="14 16" id="KW-0141">cGMP biosynthesis</keyword>
<dbReference type="PANTHER" id="PTHR11920:SF495">
    <property type="entry name" value="RECEPTOR-TYPE GUANYLATE CYCLASE GCY-7"/>
    <property type="match status" value="1"/>
</dbReference>
<dbReference type="GO" id="GO:0005524">
    <property type="term" value="F:ATP binding"/>
    <property type="evidence" value="ECO:0007669"/>
    <property type="project" value="InterPro"/>
</dbReference>
<dbReference type="SUPFAM" id="SSF55073">
    <property type="entry name" value="Nucleotide cyclase"/>
    <property type="match status" value="1"/>
</dbReference>
<dbReference type="InterPro" id="IPR029787">
    <property type="entry name" value="Nucleotide_cyclase"/>
</dbReference>
<evidence type="ECO:0000256" key="2">
    <source>
        <dbReference type="ARBA" id="ARBA00004236"/>
    </source>
</evidence>
<dbReference type="FunFam" id="3.30.70.1230:FF:000023">
    <property type="entry name" value="Guanylate cyclase"/>
    <property type="match status" value="1"/>
</dbReference>
<dbReference type="InterPro" id="IPR018297">
    <property type="entry name" value="A/G_cyclase_CS"/>
</dbReference>
<comment type="catalytic activity">
    <reaction evidence="1 16">
        <text>GTP = 3',5'-cyclic GMP + diphosphate</text>
        <dbReference type="Rhea" id="RHEA:13665"/>
        <dbReference type="ChEBI" id="CHEBI:33019"/>
        <dbReference type="ChEBI" id="CHEBI:37565"/>
        <dbReference type="ChEBI" id="CHEBI:57746"/>
        <dbReference type="EC" id="4.6.1.2"/>
    </reaction>
</comment>
<protein>
    <recommendedName>
        <fullName evidence="4 16">Guanylate cyclase</fullName>
        <ecNumber evidence="4 16">4.6.1.2</ecNumber>
    </recommendedName>
</protein>
<evidence type="ECO:0000256" key="15">
    <source>
        <dbReference type="RuleBase" id="RU000405"/>
    </source>
</evidence>
<feature type="domain" description="Protein kinase" evidence="17">
    <location>
        <begin position="1"/>
        <end position="170"/>
    </location>
</feature>
<dbReference type="PROSITE" id="PS50125">
    <property type="entry name" value="GUANYLATE_CYCLASE_2"/>
    <property type="match status" value="1"/>
</dbReference>
<keyword evidence="11" id="KW-0675">Receptor</keyword>
<dbReference type="GO" id="GO:0007635">
    <property type="term" value="P:chemosensory behavior"/>
    <property type="evidence" value="ECO:0007669"/>
    <property type="project" value="UniProtKB-ARBA"/>
</dbReference>
<dbReference type="Gene3D" id="3.30.70.1230">
    <property type="entry name" value="Nucleotide cyclase"/>
    <property type="match status" value="1"/>
</dbReference>
<accession>A0A0D8XUH1</accession>
<dbReference type="InterPro" id="IPR001245">
    <property type="entry name" value="Ser-Thr/Tyr_kinase_cat_dom"/>
</dbReference>
<dbReference type="CDD" id="cd07302">
    <property type="entry name" value="CHD"/>
    <property type="match status" value="1"/>
</dbReference>
<name>A0A0D8XUH1_DICVI</name>
<dbReference type="Gene3D" id="1.10.510.10">
    <property type="entry name" value="Transferase(Phosphotransferase) domain 1"/>
    <property type="match status" value="1"/>
</dbReference>
<organism evidence="19 20">
    <name type="scientific">Dictyocaulus viviparus</name>
    <name type="common">Bovine lungworm</name>
    <dbReference type="NCBI Taxonomy" id="29172"/>
    <lineage>
        <taxon>Eukaryota</taxon>
        <taxon>Metazoa</taxon>
        <taxon>Ecdysozoa</taxon>
        <taxon>Nematoda</taxon>
        <taxon>Chromadorea</taxon>
        <taxon>Rhabditida</taxon>
        <taxon>Rhabditina</taxon>
        <taxon>Rhabditomorpha</taxon>
        <taxon>Strongyloidea</taxon>
        <taxon>Metastrongylidae</taxon>
        <taxon>Dictyocaulus</taxon>
    </lineage>
</organism>
<keyword evidence="10" id="KW-0472">Membrane</keyword>
<evidence type="ECO:0000256" key="11">
    <source>
        <dbReference type="ARBA" id="ARBA00023170"/>
    </source>
</evidence>
<dbReference type="GO" id="GO:0004672">
    <property type="term" value="F:protein kinase activity"/>
    <property type="evidence" value="ECO:0007669"/>
    <property type="project" value="InterPro"/>
</dbReference>
<evidence type="ECO:0000256" key="14">
    <source>
        <dbReference type="ARBA" id="ARBA00023293"/>
    </source>
</evidence>
<comment type="similarity">
    <text evidence="15">Belongs to the adenylyl cyclase class-4/guanylyl cyclase family.</text>
</comment>
<keyword evidence="8" id="KW-0547">Nucleotide-binding</keyword>
<dbReference type="PANTHER" id="PTHR11920">
    <property type="entry name" value="GUANYLYL CYCLASE"/>
    <property type="match status" value="1"/>
</dbReference>
<dbReference type="InterPro" id="IPR011009">
    <property type="entry name" value="Kinase-like_dom_sf"/>
</dbReference>
<dbReference type="InterPro" id="IPR050401">
    <property type="entry name" value="Cyclic_nucleotide_synthase"/>
</dbReference>
<keyword evidence="5" id="KW-1003">Cell membrane</keyword>
<dbReference type="GO" id="GO:0004383">
    <property type="term" value="F:guanylate cyclase activity"/>
    <property type="evidence" value="ECO:0007669"/>
    <property type="project" value="UniProtKB-EC"/>
</dbReference>
<keyword evidence="9" id="KW-1133">Transmembrane helix</keyword>
<evidence type="ECO:0000256" key="8">
    <source>
        <dbReference type="ARBA" id="ARBA00022741"/>
    </source>
</evidence>
<dbReference type="SMART" id="SM00044">
    <property type="entry name" value="CYCc"/>
    <property type="match status" value="1"/>
</dbReference>
<evidence type="ECO:0000313" key="20">
    <source>
        <dbReference type="Proteomes" id="UP000053766"/>
    </source>
</evidence>
<evidence type="ECO:0000256" key="4">
    <source>
        <dbReference type="ARBA" id="ARBA00012202"/>
    </source>
</evidence>
<feature type="domain" description="Guanylate cyclase" evidence="18">
    <location>
        <begin position="244"/>
        <end position="374"/>
    </location>
</feature>
<evidence type="ECO:0000256" key="10">
    <source>
        <dbReference type="ARBA" id="ARBA00023136"/>
    </source>
</evidence>
<reference evidence="20" key="2">
    <citation type="journal article" date="2016" name="Sci. Rep.">
        <title>Dictyocaulus viviparus genome, variome and transcriptome elucidate lungworm biology and support future intervention.</title>
        <authorList>
            <person name="McNulty S.N."/>
            <person name="Strube C."/>
            <person name="Rosa B.A."/>
            <person name="Martin J.C."/>
            <person name="Tyagi R."/>
            <person name="Choi Y.J."/>
            <person name="Wang Q."/>
            <person name="Hallsworth Pepin K."/>
            <person name="Zhang X."/>
            <person name="Ozersky P."/>
            <person name="Wilson R.K."/>
            <person name="Sternberg P.W."/>
            <person name="Gasser R.B."/>
            <person name="Mitreva M."/>
        </authorList>
    </citation>
    <scope>NUCLEOTIDE SEQUENCE [LARGE SCALE GENOMIC DNA]</scope>
    <source>
        <strain evidence="20">HannoverDv2000</strain>
    </source>
</reference>
<evidence type="ECO:0000256" key="3">
    <source>
        <dbReference type="ARBA" id="ARBA00004479"/>
    </source>
</evidence>
<dbReference type="GO" id="GO:0007168">
    <property type="term" value="P:receptor guanylyl cyclase signaling pathway"/>
    <property type="evidence" value="ECO:0007669"/>
    <property type="project" value="TreeGrafter"/>
</dbReference>
<dbReference type="PROSITE" id="PS00452">
    <property type="entry name" value="GUANYLATE_CYCLASE_1"/>
    <property type="match status" value="1"/>
</dbReference>
<dbReference type="Pfam" id="PF07701">
    <property type="entry name" value="HNOBA"/>
    <property type="match status" value="1"/>
</dbReference>
<dbReference type="InterPro" id="IPR000719">
    <property type="entry name" value="Prot_kinase_dom"/>
</dbReference>
<dbReference type="GO" id="GO:0035556">
    <property type="term" value="P:intracellular signal transduction"/>
    <property type="evidence" value="ECO:0007669"/>
    <property type="project" value="InterPro"/>
</dbReference>
<dbReference type="SUPFAM" id="SSF56112">
    <property type="entry name" value="Protein kinase-like (PK-like)"/>
    <property type="match status" value="1"/>
</dbReference>
<keyword evidence="6" id="KW-0812">Transmembrane</keyword>
<reference evidence="19 20" key="1">
    <citation type="submission" date="2013-11" db="EMBL/GenBank/DDBJ databases">
        <title>Draft genome of the bovine lungworm Dictyocaulus viviparus.</title>
        <authorList>
            <person name="Mitreva M."/>
        </authorList>
    </citation>
    <scope>NUCLEOTIDE SEQUENCE [LARGE SCALE GENOMIC DNA]</scope>
    <source>
        <strain evidence="19 20">HannoverDv2000</strain>
    </source>
</reference>
<evidence type="ECO:0000256" key="12">
    <source>
        <dbReference type="ARBA" id="ARBA00023180"/>
    </source>
</evidence>
<proteinExistence type="inferred from homology"/>
<dbReference type="InterPro" id="IPR001054">
    <property type="entry name" value="A/G_cyclase"/>
</dbReference>
<dbReference type="AlphaFoldDB" id="A0A0D8XUH1"/>
<dbReference type="Pfam" id="PF00211">
    <property type="entry name" value="Guanylate_cyc"/>
    <property type="match status" value="1"/>
</dbReference>
<dbReference type="STRING" id="29172.A0A0D8XUH1"/>
<dbReference type="Pfam" id="PF07714">
    <property type="entry name" value="PK_Tyr_Ser-Thr"/>
    <property type="match status" value="1"/>
</dbReference>
<sequence>MDIVFMESMLIDLATGLSFIHDSFIKKHGRLTSLVCVVDDRWQVKISYYGLTYLKETESRSNNELLFIAPEILRGEAEPMGTQEGDVYSFAIIASELITKKIAWDLQNRDETAEEIVRLVAQPSKHPFRPVVEPDQNIEVSERLVDLIHECWSENPNHRPTMRKVKEILISNGRGRRRNLMDHVMKTLERYASSLESEIEDRMLELKEEKKKSDILLYRMLPRQVAERLKMGQNVEPESYESVTVFFSDVVGFTTIASKGTPLQVVTLLNDLYTFFDNTIADHDVYKVETIGDGYLCVSGLPNRNGLEHIKEICDLSLELITGLRNFHVPYIPSENVNIRVGIHSGPVVAGVVGLTMPRYGLFGDTVNTASRMESNGKPASIQMSTEAHQLLCSHHAGYLTECRGEIIIKGKGVMQTYWLLGRQDGLNIRGTLKTDVMSTI</sequence>
<evidence type="ECO:0000256" key="6">
    <source>
        <dbReference type="ARBA" id="ARBA00022692"/>
    </source>
</evidence>
<dbReference type="OrthoDB" id="60033at2759"/>
<comment type="subcellular location">
    <subcellularLocation>
        <location evidence="2">Cell membrane</location>
    </subcellularLocation>
    <subcellularLocation>
        <location evidence="3">Membrane</location>
        <topology evidence="3">Single-pass type I membrane protein</topology>
    </subcellularLocation>
</comment>
<evidence type="ECO:0000256" key="9">
    <source>
        <dbReference type="ARBA" id="ARBA00022989"/>
    </source>
</evidence>
<evidence type="ECO:0000259" key="18">
    <source>
        <dbReference type="PROSITE" id="PS50125"/>
    </source>
</evidence>
<dbReference type="Proteomes" id="UP000053766">
    <property type="component" value="Unassembled WGS sequence"/>
</dbReference>
<keyword evidence="7" id="KW-0732">Signal</keyword>
<gene>
    <name evidence="19" type="ORF">DICVIV_06525</name>
</gene>
<dbReference type="GO" id="GO:0004016">
    <property type="term" value="F:adenylate cyclase activity"/>
    <property type="evidence" value="ECO:0007669"/>
    <property type="project" value="TreeGrafter"/>
</dbReference>
<evidence type="ECO:0000256" key="5">
    <source>
        <dbReference type="ARBA" id="ARBA00022475"/>
    </source>
</evidence>
<dbReference type="EMBL" id="KN716309">
    <property type="protein sequence ID" value="KJH47404.1"/>
    <property type="molecule type" value="Genomic_DNA"/>
</dbReference>
<evidence type="ECO:0000256" key="16">
    <source>
        <dbReference type="RuleBase" id="RU003431"/>
    </source>
</evidence>
<evidence type="ECO:0000256" key="1">
    <source>
        <dbReference type="ARBA" id="ARBA00001436"/>
    </source>
</evidence>
<dbReference type="InterPro" id="IPR011645">
    <property type="entry name" value="HNOB_dom_associated"/>
</dbReference>
<dbReference type="GO" id="GO:0005886">
    <property type="term" value="C:plasma membrane"/>
    <property type="evidence" value="ECO:0007669"/>
    <property type="project" value="UniProtKB-SubCell"/>
</dbReference>
<keyword evidence="13 15" id="KW-0456">Lyase</keyword>
<evidence type="ECO:0000313" key="19">
    <source>
        <dbReference type="EMBL" id="KJH47404.1"/>
    </source>
</evidence>
<evidence type="ECO:0000259" key="17">
    <source>
        <dbReference type="PROSITE" id="PS50011"/>
    </source>
</evidence>
<evidence type="ECO:0000256" key="7">
    <source>
        <dbReference type="ARBA" id="ARBA00022729"/>
    </source>
</evidence>
<dbReference type="Gene3D" id="6.10.250.780">
    <property type="match status" value="1"/>
</dbReference>
<evidence type="ECO:0000256" key="13">
    <source>
        <dbReference type="ARBA" id="ARBA00023239"/>
    </source>
</evidence>
<keyword evidence="12" id="KW-0325">Glycoprotein</keyword>
<dbReference type="EC" id="4.6.1.2" evidence="4 16"/>
<keyword evidence="20" id="KW-1185">Reference proteome</keyword>
<dbReference type="GO" id="GO:0006935">
    <property type="term" value="P:chemotaxis"/>
    <property type="evidence" value="ECO:0007669"/>
    <property type="project" value="UniProtKB-ARBA"/>
</dbReference>
<dbReference type="PROSITE" id="PS50011">
    <property type="entry name" value="PROTEIN_KINASE_DOM"/>
    <property type="match status" value="1"/>
</dbReference>
<dbReference type="GO" id="GO:0001653">
    <property type="term" value="F:peptide receptor activity"/>
    <property type="evidence" value="ECO:0007669"/>
    <property type="project" value="TreeGrafter"/>
</dbReference>